<protein>
    <submittedName>
        <fullName evidence="2">Uncharacterized protein</fullName>
    </submittedName>
</protein>
<feature type="compositionally biased region" description="Polar residues" evidence="1">
    <location>
        <begin position="87"/>
        <end position="97"/>
    </location>
</feature>
<feature type="compositionally biased region" description="Polar residues" evidence="1">
    <location>
        <begin position="108"/>
        <end position="123"/>
    </location>
</feature>
<sequence length="123" mass="14234">MNTVVYITNRLPQPRLGFLSPFERLKNVMPIVNYFRVFGCVLCVIVDEHRKHMSHDVVFDEASSWWANKMVLPYTQELQEKLHNKLQLDSSQDGSNEAESEEPKTPIDAQSQDPEIQSELRSS</sequence>
<dbReference type="AlphaFoldDB" id="A0AAV3NUG9"/>
<name>A0AAV3NUG9_LITER</name>
<dbReference type="EMBL" id="BAABME010000406">
    <property type="protein sequence ID" value="GAA0142502.1"/>
    <property type="molecule type" value="Genomic_DNA"/>
</dbReference>
<gene>
    <name evidence="2" type="ORF">LIER_03388</name>
</gene>
<feature type="region of interest" description="Disordered" evidence="1">
    <location>
        <begin position="83"/>
        <end position="123"/>
    </location>
</feature>
<keyword evidence="3" id="KW-1185">Reference proteome</keyword>
<proteinExistence type="predicted"/>
<evidence type="ECO:0000256" key="1">
    <source>
        <dbReference type="SAM" id="MobiDB-lite"/>
    </source>
</evidence>
<reference evidence="2 3" key="1">
    <citation type="submission" date="2024-01" db="EMBL/GenBank/DDBJ databases">
        <title>The complete chloroplast genome sequence of Lithospermum erythrorhizon: insights into the phylogenetic relationship among Boraginaceae species and the maternal lineages of purple gromwells.</title>
        <authorList>
            <person name="Okada T."/>
            <person name="Watanabe K."/>
        </authorList>
    </citation>
    <scope>NUCLEOTIDE SEQUENCE [LARGE SCALE GENOMIC DNA]</scope>
</reference>
<evidence type="ECO:0000313" key="2">
    <source>
        <dbReference type="EMBL" id="GAA0142502.1"/>
    </source>
</evidence>
<dbReference type="Proteomes" id="UP001454036">
    <property type="component" value="Unassembled WGS sequence"/>
</dbReference>
<evidence type="ECO:0000313" key="3">
    <source>
        <dbReference type="Proteomes" id="UP001454036"/>
    </source>
</evidence>
<organism evidence="2 3">
    <name type="scientific">Lithospermum erythrorhizon</name>
    <name type="common">Purple gromwell</name>
    <name type="synonym">Lithospermum officinale var. erythrorhizon</name>
    <dbReference type="NCBI Taxonomy" id="34254"/>
    <lineage>
        <taxon>Eukaryota</taxon>
        <taxon>Viridiplantae</taxon>
        <taxon>Streptophyta</taxon>
        <taxon>Embryophyta</taxon>
        <taxon>Tracheophyta</taxon>
        <taxon>Spermatophyta</taxon>
        <taxon>Magnoliopsida</taxon>
        <taxon>eudicotyledons</taxon>
        <taxon>Gunneridae</taxon>
        <taxon>Pentapetalae</taxon>
        <taxon>asterids</taxon>
        <taxon>lamiids</taxon>
        <taxon>Boraginales</taxon>
        <taxon>Boraginaceae</taxon>
        <taxon>Boraginoideae</taxon>
        <taxon>Lithospermeae</taxon>
        <taxon>Lithospermum</taxon>
    </lineage>
</organism>
<comment type="caution">
    <text evidence="2">The sequence shown here is derived from an EMBL/GenBank/DDBJ whole genome shotgun (WGS) entry which is preliminary data.</text>
</comment>
<accession>A0AAV3NUG9</accession>